<evidence type="ECO:0000313" key="8">
    <source>
        <dbReference type="Proteomes" id="UP000485058"/>
    </source>
</evidence>
<dbReference type="GO" id="GO:0046983">
    <property type="term" value="F:protein dimerization activity"/>
    <property type="evidence" value="ECO:0007669"/>
    <property type="project" value="InterPro"/>
</dbReference>
<dbReference type="GO" id="GO:0008270">
    <property type="term" value="F:zinc ion binding"/>
    <property type="evidence" value="ECO:0007669"/>
    <property type="project" value="UniProtKB-KW"/>
</dbReference>
<keyword evidence="2" id="KW-0479">Metal-binding</keyword>
<accession>A0A699ZAJ3</accession>
<dbReference type="EMBL" id="BLLF01001418">
    <property type="protein sequence ID" value="GFH19171.1"/>
    <property type="molecule type" value="Genomic_DNA"/>
</dbReference>
<name>A0A699ZAJ3_HAELA</name>
<dbReference type="InterPro" id="IPR008906">
    <property type="entry name" value="HATC_C_dom"/>
</dbReference>
<keyword evidence="8" id="KW-1185">Reference proteome</keyword>
<evidence type="ECO:0000313" key="7">
    <source>
        <dbReference type="EMBL" id="GFH19171.1"/>
    </source>
</evidence>
<comment type="caution">
    <text evidence="7">The sequence shown here is derived from an EMBL/GenBank/DDBJ whole genome shotgun (WGS) entry which is preliminary data.</text>
</comment>
<dbReference type="GO" id="GO:0005634">
    <property type="term" value="C:nucleus"/>
    <property type="evidence" value="ECO:0007669"/>
    <property type="project" value="UniProtKB-SubCell"/>
</dbReference>
<dbReference type="InterPro" id="IPR012337">
    <property type="entry name" value="RNaseH-like_sf"/>
</dbReference>
<dbReference type="PANTHER" id="PTHR46481">
    <property type="entry name" value="ZINC FINGER BED DOMAIN-CONTAINING PROTEIN 4"/>
    <property type="match status" value="1"/>
</dbReference>
<feature type="domain" description="HAT C-terminal dimerisation" evidence="6">
    <location>
        <begin position="559"/>
        <end position="622"/>
    </location>
</feature>
<dbReference type="Pfam" id="PF05699">
    <property type="entry name" value="Dimer_Tnp_hAT"/>
    <property type="match status" value="1"/>
</dbReference>
<evidence type="ECO:0000256" key="5">
    <source>
        <dbReference type="ARBA" id="ARBA00023242"/>
    </source>
</evidence>
<keyword evidence="3" id="KW-0863">Zinc-finger</keyword>
<dbReference type="Proteomes" id="UP000485058">
    <property type="component" value="Unassembled WGS sequence"/>
</dbReference>
<keyword evidence="4" id="KW-0862">Zinc</keyword>
<comment type="subcellular location">
    <subcellularLocation>
        <location evidence="1">Nucleus</location>
    </subcellularLocation>
</comment>
<evidence type="ECO:0000259" key="6">
    <source>
        <dbReference type="Pfam" id="PF05699"/>
    </source>
</evidence>
<protein>
    <recommendedName>
        <fullName evidence="6">HAT C-terminal dimerisation domain-containing protein</fullName>
    </recommendedName>
</protein>
<dbReference type="SUPFAM" id="SSF53098">
    <property type="entry name" value="Ribonuclease H-like"/>
    <property type="match status" value="1"/>
</dbReference>
<evidence type="ECO:0000256" key="4">
    <source>
        <dbReference type="ARBA" id="ARBA00022833"/>
    </source>
</evidence>
<gene>
    <name evidence="7" type="ORF">HaLaN_16076</name>
</gene>
<proteinExistence type="predicted"/>
<sequence>MASPPPVIPPWADTETQMFNNKQWTLMALYHHLKDTKLVRKSGNYALQITERVGSNRKVLRAVSVVCLLCSACLSVNNIPWAQTQHNSCAACVGRHASTSATPPPPSSAQSPAVLAEAKQEFSLFLYTSGTPFARADNPHLKRMFQLLGVHDSPTAKQMRTSYLSSSYSRLKKKVTAVVEQLLLGMSLMLCTDGWRHRRAGKGQPLVNCVLLKAVGGAIFHHVCQLDKDHKQAASSSTGHRILVIMDSPTTNRAALKILGEQHPLWICITCIVHALNLLCKDLANNSRRSEKHTEVGRVLKEVQQIAKTLGDCHKISSALDIAQLEVYGELRGVSAHIDTRFAILFTICKDRRSKDALRNMRERGDWAKVSAGSANHACFDVRLDAVISLMQPIFNAIQQLEANRPLLSQVMKVWDDLLQWATQWADQSGDPSGANPVDWSFVLGVPRLFRDRAMKHYHPAMAAARVLDPINFLPTRPGVQPLPPMKDLTAEQQQDVKLVVARLAEAAPDAAAEELDNFEMGAWDPDMTRGANIILRMTKATELNGRTVTVIAPAHQRLTWWQVYAQSKFPILAKAAMRLLSVHVSTCAAERNWSAWGRTFADAHRNNLSIEKAEELVFIQANDELTNCNQRDLEKELAIELL</sequence>
<evidence type="ECO:0000256" key="1">
    <source>
        <dbReference type="ARBA" id="ARBA00004123"/>
    </source>
</evidence>
<evidence type="ECO:0000256" key="3">
    <source>
        <dbReference type="ARBA" id="ARBA00022771"/>
    </source>
</evidence>
<dbReference type="AlphaFoldDB" id="A0A699ZAJ3"/>
<evidence type="ECO:0000256" key="2">
    <source>
        <dbReference type="ARBA" id="ARBA00022723"/>
    </source>
</evidence>
<reference evidence="7 8" key="1">
    <citation type="submission" date="2020-02" db="EMBL/GenBank/DDBJ databases">
        <title>Draft genome sequence of Haematococcus lacustris strain NIES-144.</title>
        <authorList>
            <person name="Morimoto D."/>
            <person name="Nakagawa S."/>
            <person name="Yoshida T."/>
            <person name="Sawayama S."/>
        </authorList>
    </citation>
    <scope>NUCLEOTIDE SEQUENCE [LARGE SCALE GENOMIC DNA]</scope>
    <source>
        <strain evidence="7 8">NIES-144</strain>
    </source>
</reference>
<dbReference type="PANTHER" id="PTHR46481:SF10">
    <property type="entry name" value="ZINC FINGER BED DOMAIN-CONTAINING PROTEIN 39"/>
    <property type="match status" value="1"/>
</dbReference>
<keyword evidence="5" id="KW-0539">Nucleus</keyword>
<organism evidence="7 8">
    <name type="scientific">Haematococcus lacustris</name>
    <name type="common">Green alga</name>
    <name type="synonym">Haematococcus pluvialis</name>
    <dbReference type="NCBI Taxonomy" id="44745"/>
    <lineage>
        <taxon>Eukaryota</taxon>
        <taxon>Viridiplantae</taxon>
        <taxon>Chlorophyta</taxon>
        <taxon>core chlorophytes</taxon>
        <taxon>Chlorophyceae</taxon>
        <taxon>CS clade</taxon>
        <taxon>Chlamydomonadales</taxon>
        <taxon>Haematococcaceae</taxon>
        <taxon>Haematococcus</taxon>
    </lineage>
</organism>
<dbReference type="InterPro" id="IPR052035">
    <property type="entry name" value="ZnF_BED_domain_contain"/>
</dbReference>